<evidence type="ECO:0000313" key="11">
    <source>
        <dbReference type="Proteomes" id="UP001323405"/>
    </source>
</evidence>
<keyword evidence="6" id="KW-1133">Transmembrane helix</keyword>
<name>A0ABR0G783_9PEZI</name>
<gene>
    <name evidence="10" type="ORF">QC762_602550</name>
</gene>
<dbReference type="InterPro" id="IPR033138">
    <property type="entry name" value="Cu_oxidase_CS"/>
</dbReference>
<dbReference type="PROSITE" id="PS00079">
    <property type="entry name" value="MULTICOPPER_OXIDASE1"/>
    <property type="match status" value="1"/>
</dbReference>
<dbReference type="InterPro" id="IPR011706">
    <property type="entry name" value="Cu-oxidase_C"/>
</dbReference>
<keyword evidence="6" id="KW-0472">Membrane</keyword>
<dbReference type="SUPFAM" id="SSF49503">
    <property type="entry name" value="Cupredoxins"/>
    <property type="match status" value="3"/>
</dbReference>
<protein>
    <recommendedName>
        <fullName evidence="12">Multicopper oxidase</fullName>
    </recommendedName>
</protein>
<dbReference type="GeneID" id="87911850"/>
<evidence type="ECO:0000256" key="5">
    <source>
        <dbReference type="SAM" id="MobiDB-lite"/>
    </source>
</evidence>
<evidence type="ECO:0000259" key="9">
    <source>
        <dbReference type="Pfam" id="PF07732"/>
    </source>
</evidence>
<keyword evidence="4" id="KW-0186">Copper</keyword>
<evidence type="ECO:0000313" key="10">
    <source>
        <dbReference type="EMBL" id="KAK4651568.1"/>
    </source>
</evidence>
<feature type="region of interest" description="Disordered" evidence="5">
    <location>
        <begin position="45"/>
        <end position="71"/>
    </location>
</feature>
<evidence type="ECO:0000259" key="7">
    <source>
        <dbReference type="Pfam" id="PF00394"/>
    </source>
</evidence>
<dbReference type="CDD" id="cd13857">
    <property type="entry name" value="CuRO_1_Diphenol_Ox"/>
    <property type="match status" value="1"/>
</dbReference>
<reference evidence="10 11" key="1">
    <citation type="journal article" date="2023" name="bioRxiv">
        <title>High-quality genome assemblies of four members of thePodospora anserinaspecies complex.</title>
        <authorList>
            <person name="Ament-Velasquez S.L."/>
            <person name="Vogan A.A."/>
            <person name="Wallerman O."/>
            <person name="Hartmann F."/>
            <person name="Gautier V."/>
            <person name="Silar P."/>
            <person name="Giraud T."/>
            <person name="Johannesson H."/>
        </authorList>
    </citation>
    <scope>NUCLEOTIDE SEQUENCE [LARGE SCALE GENOMIC DNA]</scope>
    <source>
        <strain evidence="10 11">CBS 415.72m</strain>
    </source>
</reference>
<dbReference type="RefSeq" id="XP_062740543.1">
    <property type="nucleotide sequence ID" value="XM_062891943.1"/>
</dbReference>
<keyword evidence="11" id="KW-1185">Reference proteome</keyword>
<dbReference type="InterPro" id="IPR008972">
    <property type="entry name" value="Cupredoxin"/>
</dbReference>
<organism evidence="10 11">
    <name type="scientific">Podospora pseudocomata</name>
    <dbReference type="NCBI Taxonomy" id="2093779"/>
    <lineage>
        <taxon>Eukaryota</taxon>
        <taxon>Fungi</taxon>
        <taxon>Dikarya</taxon>
        <taxon>Ascomycota</taxon>
        <taxon>Pezizomycotina</taxon>
        <taxon>Sordariomycetes</taxon>
        <taxon>Sordariomycetidae</taxon>
        <taxon>Sordariales</taxon>
        <taxon>Podosporaceae</taxon>
        <taxon>Podospora</taxon>
    </lineage>
</organism>
<dbReference type="Gene3D" id="2.60.40.420">
    <property type="entry name" value="Cupredoxins - blue copper proteins"/>
    <property type="match status" value="3"/>
</dbReference>
<comment type="similarity">
    <text evidence="1">Belongs to the multicopper oxidase family.</text>
</comment>
<dbReference type="CDD" id="cd04205">
    <property type="entry name" value="CuRO_2_LCC_like"/>
    <property type="match status" value="1"/>
</dbReference>
<dbReference type="InterPro" id="IPR011707">
    <property type="entry name" value="Cu-oxidase-like_N"/>
</dbReference>
<feature type="domain" description="Plastocyanin-like" evidence="9">
    <location>
        <begin position="161"/>
        <end position="271"/>
    </location>
</feature>
<keyword evidence="3" id="KW-0560">Oxidoreductase</keyword>
<evidence type="ECO:0000256" key="4">
    <source>
        <dbReference type="ARBA" id="ARBA00023008"/>
    </source>
</evidence>
<feature type="domain" description="Plastocyanin-like" evidence="8">
    <location>
        <begin position="561"/>
        <end position="680"/>
    </location>
</feature>
<accession>A0ABR0G783</accession>
<dbReference type="Pfam" id="PF00394">
    <property type="entry name" value="Cu-oxidase"/>
    <property type="match status" value="1"/>
</dbReference>
<dbReference type="InterPro" id="IPR045087">
    <property type="entry name" value="Cu-oxidase_fam"/>
</dbReference>
<feature type="domain" description="Plastocyanin-like" evidence="7">
    <location>
        <begin position="285"/>
        <end position="465"/>
    </location>
</feature>
<evidence type="ECO:0000259" key="8">
    <source>
        <dbReference type="Pfam" id="PF07731"/>
    </source>
</evidence>
<evidence type="ECO:0000256" key="2">
    <source>
        <dbReference type="ARBA" id="ARBA00022723"/>
    </source>
</evidence>
<keyword evidence="6" id="KW-0812">Transmembrane</keyword>
<evidence type="ECO:0008006" key="12">
    <source>
        <dbReference type="Google" id="ProtNLM"/>
    </source>
</evidence>
<feature type="compositionally biased region" description="Basic and acidic residues" evidence="5">
    <location>
        <begin position="49"/>
        <end position="59"/>
    </location>
</feature>
<dbReference type="InterPro" id="IPR002355">
    <property type="entry name" value="Cu_oxidase_Cu_BS"/>
</dbReference>
<evidence type="ECO:0000256" key="6">
    <source>
        <dbReference type="SAM" id="Phobius"/>
    </source>
</evidence>
<evidence type="ECO:0000256" key="1">
    <source>
        <dbReference type="ARBA" id="ARBA00010609"/>
    </source>
</evidence>
<feature type="transmembrane region" description="Helical" evidence="6">
    <location>
        <begin position="95"/>
        <end position="116"/>
    </location>
</feature>
<dbReference type="Pfam" id="PF07731">
    <property type="entry name" value="Cu-oxidase_2"/>
    <property type="match status" value="1"/>
</dbReference>
<dbReference type="PANTHER" id="PTHR11709">
    <property type="entry name" value="MULTI-COPPER OXIDASE"/>
    <property type="match status" value="1"/>
</dbReference>
<dbReference type="PANTHER" id="PTHR11709:SF414">
    <property type="entry name" value="ADR239WP"/>
    <property type="match status" value="1"/>
</dbReference>
<keyword evidence="2" id="KW-0479">Metal-binding</keyword>
<evidence type="ECO:0000256" key="3">
    <source>
        <dbReference type="ARBA" id="ARBA00023002"/>
    </source>
</evidence>
<dbReference type="Proteomes" id="UP001323405">
    <property type="component" value="Unassembled WGS sequence"/>
</dbReference>
<sequence length="705" mass="79173">MLWSPVIGFNMSGNDDQSLLRPSASNIIFDSEKDRDLNYAGRDSISSVEDEKHDADEYSKLQTPGHELSTSREEQPAAATWLLICRRILLGVEWVLVWAFLVFLLTFIKAFIMAAWKLSSSIPLDKLVNTTELNLQTGFKVESGKQRLREYEFDVTRRREAPSGVWKKMVLVNGQSPGPLIEVNTGDIVRVKVNNLIWDESTTIHWHGIHQRNTTWMDGVAGISQCAIPPGKSFTYEFEIIDQRGTFWYHAHSKVQYTDGLYGPIVVHDPDERLPPDVDIAAERTVFMGGSFHAYGEDLLESYLQLSSAWSPSMPGVEPLPDVILINGLAAFTNCNLTSSTWPSFMPPICEPSSRQFTTPMPNTTTRPRLINHSSFTSLYFTIDSHPYLTIIEIDGVEVEPITVPGIHLNIGQRYSVLVSPIHSTTTGSFVMRATIPKSCFLPYVPYTSEILESVNHQGTALLSYSPNPNSSLPQNIKPVVNIPQNCTNLPFNLPVPIRKMAAFPPDTAHPSRNTHEINFQFQQAGPVNRILINKTSYSPLPHSAQLWLSLPQTLDSDSDPGSYNNYNFPLNQQVLLLPGPNKTVQIAINSRDIMEHPFHLHGHTFQIVAWGPGEFSGGTNPYTTWNLPNPMRRDTLTIPGLSHVVIRFLADNPGIWALHCHVAWHMEAGMLLTFLERPDDLKHLVHDMSPSTTQLSRSFCSDYR</sequence>
<dbReference type="PROSITE" id="PS00080">
    <property type="entry name" value="MULTICOPPER_OXIDASE2"/>
    <property type="match status" value="1"/>
</dbReference>
<dbReference type="CDD" id="cd13910">
    <property type="entry name" value="CuRO_3_MCO_like_4"/>
    <property type="match status" value="1"/>
</dbReference>
<dbReference type="EMBL" id="JAFFHA010000008">
    <property type="protein sequence ID" value="KAK4651568.1"/>
    <property type="molecule type" value="Genomic_DNA"/>
</dbReference>
<dbReference type="Pfam" id="PF07732">
    <property type="entry name" value="Cu-oxidase_3"/>
    <property type="match status" value="1"/>
</dbReference>
<dbReference type="InterPro" id="IPR001117">
    <property type="entry name" value="Cu-oxidase_2nd"/>
</dbReference>
<proteinExistence type="inferred from homology"/>
<comment type="caution">
    <text evidence="10">The sequence shown here is derived from an EMBL/GenBank/DDBJ whole genome shotgun (WGS) entry which is preliminary data.</text>
</comment>